<evidence type="ECO:0000256" key="1">
    <source>
        <dbReference type="SAM" id="Phobius"/>
    </source>
</evidence>
<organism evidence="2 3">
    <name type="scientific">Murinocardiopsis flavida</name>
    <dbReference type="NCBI Taxonomy" id="645275"/>
    <lineage>
        <taxon>Bacteria</taxon>
        <taxon>Bacillati</taxon>
        <taxon>Actinomycetota</taxon>
        <taxon>Actinomycetes</taxon>
        <taxon>Streptosporangiales</taxon>
        <taxon>Nocardiopsidaceae</taxon>
        <taxon>Murinocardiopsis</taxon>
    </lineage>
</organism>
<keyword evidence="1" id="KW-0812">Transmembrane</keyword>
<dbReference type="Proteomes" id="UP000240542">
    <property type="component" value="Unassembled WGS sequence"/>
</dbReference>
<evidence type="ECO:0000313" key="3">
    <source>
        <dbReference type="Proteomes" id="UP000240542"/>
    </source>
</evidence>
<dbReference type="InterPro" id="IPR025339">
    <property type="entry name" value="DUF4245"/>
</dbReference>
<proteinExistence type="predicted"/>
<reference evidence="2 3" key="1">
    <citation type="submission" date="2018-03" db="EMBL/GenBank/DDBJ databases">
        <title>Genomic Encyclopedia of Archaeal and Bacterial Type Strains, Phase II (KMG-II): from individual species to whole genera.</title>
        <authorList>
            <person name="Goeker M."/>
        </authorList>
    </citation>
    <scope>NUCLEOTIDE SEQUENCE [LARGE SCALE GENOMIC DNA]</scope>
    <source>
        <strain evidence="2 3">DSM 45312</strain>
    </source>
</reference>
<sequence length="176" mass="18244">MSSYNRANATFGAYAAALGLLVVIMGAMVLVVNARKQENIPSVDYGPDAAAVRAAAPFPVPVPEGLPEGWTPTISEVGSGGEGAPVAWTLGFATPDDRHARLNVSGADPAEVLAEHIGAGEPEGAVRVRGEEWDRYSLGKGRYAMAHAGDEVTTVVSGSTDYAELGVLAKSLKPRN</sequence>
<dbReference type="RefSeq" id="WP_106586614.1">
    <property type="nucleotide sequence ID" value="NZ_PYGA01000032.1"/>
</dbReference>
<accession>A0A2P8CR10</accession>
<keyword evidence="3" id="KW-1185">Reference proteome</keyword>
<comment type="caution">
    <text evidence="2">The sequence shown here is derived from an EMBL/GenBank/DDBJ whole genome shotgun (WGS) entry which is preliminary data.</text>
</comment>
<keyword evidence="1" id="KW-0472">Membrane</keyword>
<feature type="transmembrane region" description="Helical" evidence="1">
    <location>
        <begin position="12"/>
        <end position="32"/>
    </location>
</feature>
<dbReference type="AlphaFoldDB" id="A0A2P8CR10"/>
<name>A0A2P8CR10_9ACTN</name>
<gene>
    <name evidence="2" type="ORF">CLV63_13254</name>
</gene>
<evidence type="ECO:0000313" key="2">
    <source>
        <dbReference type="EMBL" id="PSK87399.1"/>
    </source>
</evidence>
<protein>
    <submittedName>
        <fullName evidence="2">Uncharacterized protein DUF4245</fullName>
    </submittedName>
</protein>
<dbReference type="Pfam" id="PF14030">
    <property type="entry name" value="DUF4245"/>
    <property type="match status" value="1"/>
</dbReference>
<dbReference type="OrthoDB" id="5146801at2"/>
<dbReference type="EMBL" id="PYGA01000032">
    <property type="protein sequence ID" value="PSK87399.1"/>
    <property type="molecule type" value="Genomic_DNA"/>
</dbReference>
<keyword evidence="1" id="KW-1133">Transmembrane helix</keyword>